<sequence length="55" mass="6645">MQFERREKPMDPIEKPREEGGPKKPDTDSSRDKLLKRMRKVDPKQSEKYRQRTGE</sequence>
<organism evidence="2">
    <name type="scientific">hydrothermal vent metagenome</name>
    <dbReference type="NCBI Taxonomy" id="652676"/>
    <lineage>
        <taxon>unclassified sequences</taxon>
        <taxon>metagenomes</taxon>
        <taxon>ecological metagenomes</taxon>
    </lineage>
</organism>
<reference evidence="2" key="1">
    <citation type="submission" date="2018-06" db="EMBL/GenBank/DDBJ databases">
        <authorList>
            <person name="Zhirakovskaya E."/>
        </authorList>
    </citation>
    <scope>NUCLEOTIDE SEQUENCE</scope>
</reference>
<evidence type="ECO:0000313" key="2">
    <source>
        <dbReference type="EMBL" id="VAX30146.1"/>
    </source>
</evidence>
<dbReference type="InterPro" id="IPR037543">
    <property type="entry name" value="UBact"/>
</dbReference>
<name>A0A3B1CI48_9ZZZZ</name>
<dbReference type="AlphaFoldDB" id="A0A3B1CI48"/>
<dbReference type="HAMAP" id="MF_02133">
    <property type="entry name" value="UBact"/>
    <property type="match status" value="1"/>
</dbReference>
<proteinExistence type="inferred from homology"/>
<dbReference type="Pfam" id="PF20513">
    <property type="entry name" value="UBact"/>
    <property type="match status" value="1"/>
</dbReference>
<dbReference type="EMBL" id="UOGF01000059">
    <property type="protein sequence ID" value="VAX30146.1"/>
    <property type="molecule type" value="Genomic_DNA"/>
</dbReference>
<evidence type="ECO:0008006" key="3">
    <source>
        <dbReference type="Google" id="ProtNLM"/>
    </source>
</evidence>
<gene>
    <name evidence="2" type="ORF">MNBD_NITROSPIRAE01-1295</name>
</gene>
<evidence type="ECO:0000256" key="1">
    <source>
        <dbReference type="SAM" id="MobiDB-lite"/>
    </source>
</evidence>
<accession>A0A3B1CI48</accession>
<protein>
    <recommendedName>
        <fullName evidence="3">Prokaryotic ubiquitin-like protein UBact</fullName>
    </recommendedName>
</protein>
<feature type="region of interest" description="Disordered" evidence="1">
    <location>
        <begin position="1"/>
        <end position="55"/>
    </location>
</feature>
<dbReference type="NCBIfam" id="NF033388">
    <property type="entry name" value="ubiq_like_UBact"/>
    <property type="match status" value="1"/>
</dbReference>